<organism evidence="4">
    <name type="scientific">human gut metagenome</name>
    <dbReference type="NCBI Taxonomy" id="408170"/>
    <lineage>
        <taxon>unclassified sequences</taxon>
        <taxon>metagenomes</taxon>
        <taxon>organismal metagenomes</taxon>
    </lineage>
</organism>
<name>K1RQC0_9ZZZZ</name>
<dbReference type="InterPro" id="IPR045595">
    <property type="entry name" value="SufBD_N"/>
</dbReference>
<evidence type="ECO:0000256" key="1">
    <source>
        <dbReference type="ARBA" id="ARBA00043967"/>
    </source>
</evidence>
<evidence type="ECO:0000313" key="4">
    <source>
        <dbReference type="EMBL" id="EKC50847.1"/>
    </source>
</evidence>
<dbReference type="GO" id="GO:0016226">
    <property type="term" value="P:iron-sulfur cluster assembly"/>
    <property type="evidence" value="ECO:0007669"/>
    <property type="project" value="InterPro"/>
</dbReference>
<dbReference type="Pfam" id="PF19295">
    <property type="entry name" value="SufBD_N"/>
    <property type="match status" value="1"/>
</dbReference>
<dbReference type="InterPro" id="IPR000825">
    <property type="entry name" value="SUF_FeS_clus_asmbl_SufBD_core"/>
</dbReference>
<proteinExistence type="inferred from homology"/>
<protein>
    <submittedName>
        <fullName evidence="4">FeS assembly protein SufB</fullName>
    </submittedName>
</protein>
<gene>
    <name evidence="4" type="ORF">OBE_13924</name>
</gene>
<dbReference type="SUPFAM" id="SSF101960">
    <property type="entry name" value="Stabilizer of iron transporter SufD"/>
    <property type="match status" value="1"/>
</dbReference>
<comment type="caution">
    <text evidence="4">The sequence shown here is derived from an EMBL/GenBank/DDBJ whole genome shotgun (WGS) entry which is preliminary data.</text>
</comment>
<sequence length="436" mass="49157">MEIKGLSDDNILKISHIKEEDEWALKYRIDSYHNFLKLGLPDFGPKIELDFDNIIYYKSRQESEIKNNWNDINCSVKNELDNLGVLESEKHLDGIGVQYESEVIYHNMLSELEEKNVIFTSIEVAMKKYPELVKKYFGKIVSNNENKFAALNGAVFSGGSFIYIPPNTTLDRPLQSYFRINSRNMGQFERTLIIVDDNSHLHYVEGCTAPTYSDSSLHAAVVEIYVGKNSSCRYSTIQNWAPNVYNLVTKRALVDENGVMEWIDGNIGSRLTMKYPCCVLKGDNSKGTCITISVASKTQEQDSGARMIHLGKNTTSNIISKSIAQSGGNSTYRGKVRITKGATGSSAMVKCDTLILDSISKSDTIPVNICENESSNIEHEATVSKISEDNLYYMMSRGISEERATELIVLGFLDKFRQELPMEYAVELNQLIKRNL</sequence>
<reference evidence="4" key="1">
    <citation type="journal article" date="2013" name="Environ. Microbiol.">
        <title>Microbiota from the distal guts of lean and obese adolescents exhibit partial functional redundancy besides clear differences in community structure.</title>
        <authorList>
            <person name="Ferrer M."/>
            <person name="Ruiz A."/>
            <person name="Lanza F."/>
            <person name="Haange S.B."/>
            <person name="Oberbach A."/>
            <person name="Till H."/>
            <person name="Bargiela R."/>
            <person name="Campoy C."/>
            <person name="Segura M.T."/>
            <person name="Richter M."/>
            <person name="von Bergen M."/>
            <person name="Seifert J."/>
            <person name="Suarez A."/>
        </authorList>
    </citation>
    <scope>NUCLEOTIDE SEQUENCE</scope>
</reference>
<dbReference type="PANTHER" id="PTHR30508:SF1">
    <property type="entry name" value="UPF0051 PROTEIN ABCI8, CHLOROPLASTIC-RELATED"/>
    <property type="match status" value="1"/>
</dbReference>
<evidence type="ECO:0000259" key="3">
    <source>
        <dbReference type="Pfam" id="PF19295"/>
    </source>
</evidence>
<dbReference type="InterPro" id="IPR037284">
    <property type="entry name" value="SUF_FeS_clus_asmbl_SufBD_sf"/>
</dbReference>
<dbReference type="AlphaFoldDB" id="K1RQC0"/>
<dbReference type="NCBIfam" id="TIGR01980">
    <property type="entry name" value="sufB"/>
    <property type="match status" value="1"/>
</dbReference>
<feature type="domain" description="SUF system FeS cluster assembly SufBD N-terminal" evidence="3">
    <location>
        <begin position="114"/>
        <end position="175"/>
    </location>
</feature>
<dbReference type="InterPro" id="IPR055346">
    <property type="entry name" value="Fe-S_cluster_assembly_SufBD"/>
</dbReference>
<dbReference type="InterPro" id="IPR010231">
    <property type="entry name" value="SUF_FeS_clus_asmbl_SufB"/>
</dbReference>
<feature type="domain" description="SUF system FeS cluster assembly SufBD core" evidence="2">
    <location>
        <begin position="178"/>
        <end position="412"/>
    </location>
</feature>
<dbReference type="PANTHER" id="PTHR30508">
    <property type="entry name" value="FES CLUSTER ASSEMBLY PROTEIN SUF"/>
    <property type="match status" value="1"/>
</dbReference>
<evidence type="ECO:0000259" key="2">
    <source>
        <dbReference type="Pfam" id="PF01458"/>
    </source>
</evidence>
<accession>K1RQC0</accession>
<dbReference type="EMBL" id="AJWZ01009599">
    <property type="protein sequence ID" value="EKC50847.1"/>
    <property type="molecule type" value="Genomic_DNA"/>
</dbReference>
<comment type="similarity">
    <text evidence="1">Belongs to the iron-sulfur cluster assembly SufBD family.</text>
</comment>
<dbReference type="Pfam" id="PF01458">
    <property type="entry name" value="SUFBD_core"/>
    <property type="match status" value="1"/>
</dbReference>